<keyword evidence="4" id="KW-0548">Nucleotidyltransferase</keyword>
<dbReference type="Pfam" id="PF12627">
    <property type="entry name" value="PolyA_pol_RNAbd"/>
    <property type="match status" value="1"/>
</dbReference>
<name>A0A3N1XA52_9FIRM</name>
<evidence type="ECO:0000313" key="13">
    <source>
        <dbReference type="EMBL" id="ROR23639.1"/>
    </source>
</evidence>
<evidence type="ECO:0000313" key="14">
    <source>
        <dbReference type="Proteomes" id="UP000273083"/>
    </source>
</evidence>
<evidence type="ECO:0000259" key="11">
    <source>
        <dbReference type="Pfam" id="PF12627"/>
    </source>
</evidence>
<comment type="similarity">
    <text evidence="9">Belongs to the tRNA nucleotidyltransferase/poly(A) polymerase family.</text>
</comment>
<evidence type="ECO:0000256" key="4">
    <source>
        <dbReference type="ARBA" id="ARBA00022695"/>
    </source>
</evidence>
<evidence type="ECO:0000256" key="7">
    <source>
        <dbReference type="ARBA" id="ARBA00022842"/>
    </source>
</evidence>
<dbReference type="GO" id="GO:0046872">
    <property type="term" value="F:metal ion binding"/>
    <property type="evidence" value="ECO:0007669"/>
    <property type="project" value="UniProtKB-KW"/>
</dbReference>
<dbReference type="AlphaFoldDB" id="A0A3N1XA52"/>
<dbReference type="InterPro" id="IPR043519">
    <property type="entry name" value="NT_sf"/>
</dbReference>
<evidence type="ECO:0000259" key="12">
    <source>
        <dbReference type="Pfam" id="PF13735"/>
    </source>
</evidence>
<dbReference type="Gene3D" id="3.30.460.10">
    <property type="entry name" value="Beta Polymerase, domain 2"/>
    <property type="match status" value="1"/>
</dbReference>
<dbReference type="GO" id="GO:0008033">
    <property type="term" value="P:tRNA processing"/>
    <property type="evidence" value="ECO:0007669"/>
    <property type="project" value="UniProtKB-KW"/>
</dbReference>
<evidence type="ECO:0000256" key="5">
    <source>
        <dbReference type="ARBA" id="ARBA00022723"/>
    </source>
</evidence>
<dbReference type="SUPFAM" id="SSF81301">
    <property type="entry name" value="Nucleotidyltransferase"/>
    <property type="match status" value="1"/>
</dbReference>
<comment type="caution">
    <text evidence="13">The sequence shown here is derived from an EMBL/GenBank/DDBJ whole genome shotgun (WGS) entry which is preliminary data.</text>
</comment>
<protein>
    <submittedName>
        <fullName evidence="13">tRNA nucleotidyltransferase (CCA-adding enzyme)</fullName>
    </submittedName>
</protein>
<keyword evidence="7" id="KW-0460">Magnesium</keyword>
<keyword evidence="6" id="KW-0547">Nucleotide-binding</keyword>
<dbReference type="CDD" id="cd00077">
    <property type="entry name" value="HDc"/>
    <property type="match status" value="1"/>
</dbReference>
<accession>A0A3N1XA52</accession>
<dbReference type="InterPro" id="IPR003607">
    <property type="entry name" value="HD/PDEase_dom"/>
</dbReference>
<dbReference type="Proteomes" id="UP000273083">
    <property type="component" value="Unassembled WGS sequence"/>
</dbReference>
<feature type="domain" description="Poly A polymerase head" evidence="10">
    <location>
        <begin position="23"/>
        <end position="142"/>
    </location>
</feature>
<evidence type="ECO:0000256" key="6">
    <source>
        <dbReference type="ARBA" id="ARBA00022741"/>
    </source>
</evidence>
<dbReference type="GO" id="GO:0000166">
    <property type="term" value="F:nucleotide binding"/>
    <property type="evidence" value="ECO:0007669"/>
    <property type="project" value="UniProtKB-KW"/>
</dbReference>
<dbReference type="InterPro" id="IPR002646">
    <property type="entry name" value="PolA_pol_head_dom"/>
</dbReference>
<dbReference type="Pfam" id="PF13735">
    <property type="entry name" value="tRNA_NucTran2_2"/>
    <property type="match status" value="1"/>
</dbReference>
<evidence type="ECO:0000256" key="1">
    <source>
        <dbReference type="ARBA" id="ARBA00001946"/>
    </source>
</evidence>
<dbReference type="Gene3D" id="1.10.246.80">
    <property type="match status" value="1"/>
</dbReference>
<dbReference type="RefSeq" id="WP_123610638.1">
    <property type="nucleotide sequence ID" value="NZ_RJVG01000013.1"/>
</dbReference>
<sequence length="461" mass="53172">MKIEVPSNVEYIIDKLIENGHEAYIVGGCVRDAILDKNPQDWDITTSAKPLEVKELFRRTIDTGIQHGTVTVMLEDQGYEVTTYRIDGEYEDNRRPKSVEFTPNLMEDLKRRDFTINAMAYNRKEGLIDCFHGLEDLKEGIIQCVGDANSRFEEDALRILRGVRFSAQLGFKIEDNTKKAIKEKVNLLKNISAERIRVELDKLLTSDNPNKLTDAYNLGITNIILPEFDQMMETKQNNLHHIYNVGIHSLKSVEYIQKSNLLENEMELTVSEKEKYFHILRWCMLLHDVGKPFTKSTSEDGYDHFHGHPEKGAVIGKEILQRLKFDNFTIDTVTKLIKWHDDDFLLTPVGVRKQMNKMGIEIMMLYFEMKKADIMSQNPDTHKEKLERLEMAYKLYQEILRKDECVNLKTLAVDGSDLIGIGYKPGIELGNTLNSLLSKVIEEPSLNEKIILLDLAKDIKK</sequence>
<dbReference type="OrthoDB" id="9805698at2"/>
<dbReference type="EMBL" id="RJVG01000013">
    <property type="protein sequence ID" value="ROR23639.1"/>
    <property type="molecule type" value="Genomic_DNA"/>
</dbReference>
<dbReference type="InterPro" id="IPR050264">
    <property type="entry name" value="Bact_CCA-adding_enz_type3_sf"/>
</dbReference>
<dbReference type="Gene3D" id="1.10.3090.10">
    <property type="entry name" value="cca-adding enzyme, domain 2"/>
    <property type="match status" value="1"/>
</dbReference>
<reference evidence="13 14" key="1">
    <citation type="submission" date="2018-11" db="EMBL/GenBank/DDBJ databases">
        <title>Genomic Encyclopedia of Type Strains, Phase IV (KMG-IV): sequencing the most valuable type-strain genomes for metagenomic binning, comparative biology and taxonomic classification.</title>
        <authorList>
            <person name="Goeker M."/>
        </authorList>
    </citation>
    <scope>NUCLEOTIDE SEQUENCE [LARGE SCALE GENOMIC DNA]</scope>
    <source>
        <strain evidence="13 14">DSM 26537</strain>
    </source>
</reference>
<dbReference type="SUPFAM" id="SSF81891">
    <property type="entry name" value="Poly A polymerase C-terminal region-like"/>
    <property type="match status" value="1"/>
</dbReference>
<dbReference type="CDD" id="cd05398">
    <property type="entry name" value="NT_ClassII-CCAase"/>
    <property type="match status" value="1"/>
</dbReference>
<dbReference type="GO" id="GO:0016779">
    <property type="term" value="F:nucleotidyltransferase activity"/>
    <property type="evidence" value="ECO:0007669"/>
    <property type="project" value="UniProtKB-KW"/>
</dbReference>
<evidence type="ECO:0000256" key="9">
    <source>
        <dbReference type="RuleBase" id="RU003953"/>
    </source>
</evidence>
<gene>
    <name evidence="13" type="ORF">EDD66_11332</name>
</gene>
<feature type="domain" description="tRNA nucleotidyltransferase/poly(A) polymerase RNA and SrmB- binding" evidence="11">
    <location>
        <begin position="170"/>
        <end position="231"/>
    </location>
</feature>
<evidence type="ECO:0000259" key="10">
    <source>
        <dbReference type="Pfam" id="PF01743"/>
    </source>
</evidence>
<keyword evidence="5" id="KW-0479">Metal-binding</keyword>
<feature type="domain" description="CCA-adding enzyme C-terminal" evidence="12">
    <location>
        <begin position="317"/>
        <end position="455"/>
    </location>
</feature>
<dbReference type="InterPro" id="IPR032810">
    <property type="entry name" value="CCA-adding_enz_C"/>
</dbReference>
<keyword evidence="14" id="KW-1185">Reference proteome</keyword>
<keyword evidence="3" id="KW-0819">tRNA processing</keyword>
<dbReference type="InterPro" id="IPR032828">
    <property type="entry name" value="PolyA_RNA-bd"/>
</dbReference>
<proteinExistence type="inferred from homology"/>
<dbReference type="NCBIfam" id="NF009814">
    <property type="entry name" value="PRK13299.1"/>
    <property type="match status" value="1"/>
</dbReference>
<keyword evidence="2 9" id="KW-0808">Transferase</keyword>
<dbReference type="Pfam" id="PF01743">
    <property type="entry name" value="PolyA_pol"/>
    <property type="match status" value="1"/>
</dbReference>
<evidence type="ECO:0000256" key="8">
    <source>
        <dbReference type="ARBA" id="ARBA00022884"/>
    </source>
</evidence>
<evidence type="ECO:0000256" key="2">
    <source>
        <dbReference type="ARBA" id="ARBA00022679"/>
    </source>
</evidence>
<dbReference type="GO" id="GO:0000049">
    <property type="term" value="F:tRNA binding"/>
    <property type="evidence" value="ECO:0007669"/>
    <property type="project" value="TreeGrafter"/>
</dbReference>
<organism evidence="13 14">
    <name type="scientific">Mobilisporobacter senegalensis</name>
    <dbReference type="NCBI Taxonomy" id="1329262"/>
    <lineage>
        <taxon>Bacteria</taxon>
        <taxon>Bacillati</taxon>
        <taxon>Bacillota</taxon>
        <taxon>Clostridia</taxon>
        <taxon>Lachnospirales</taxon>
        <taxon>Lachnospiraceae</taxon>
        <taxon>Mobilisporobacter</taxon>
    </lineage>
</organism>
<keyword evidence="8 9" id="KW-0694">RNA-binding</keyword>
<evidence type="ECO:0000256" key="3">
    <source>
        <dbReference type="ARBA" id="ARBA00022694"/>
    </source>
</evidence>
<comment type="cofactor">
    <cofactor evidence="1">
        <name>Mg(2+)</name>
        <dbReference type="ChEBI" id="CHEBI:18420"/>
    </cofactor>
</comment>
<dbReference type="PANTHER" id="PTHR46173">
    <property type="entry name" value="CCA TRNA NUCLEOTIDYLTRANSFERASE 1, MITOCHONDRIAL"/>
    <property type="match status" value="1"/>
</dbReference>
<dbReference type="PANTHER" id="PTHR46173:SF1">
    <property type="entry name" value="CCA TRNA NUCLEOTIDYLTRANSFERASE 1, MITOCHONDRIAL"/>
    <property type="match status" value="1"/>
</dbReference>